<organism evidence="1 2">
    <name type="scientific">Dendrobium chrysotoxum</name>
    <name type="common">Orchid</name>
    <dbReference type="NCBI Taxonomy" id="161865"/>
    <lineage>
        <taxon>Eukaryota</taxon>
        <taxon>Viridiplantae</taxon>
        <taxon>Streptophyta</taxon>
        <taxon>Embryophyta</taxon>
        <taxon>Tracheophyta</taxon>
        <taxon>Spermatophyta</taxon>
        <taxon>Magnoliopsida</taxon>
        <taxon>Liliopsida</taxon>
        <taxon>Asparagales</taxon>
        <taxon>Orchidaceae</taxon>
        <taxon>Epidendroideae</taxon>
        <taxon>Malaxideae</taxon>
        <taxon>Dendrobiinae</taxon>
        <taxon>Dendrobium</taxon>
    </lineage>
</organism>
<gene>
    <name evidence="1" type="ORF">IEQ34_015950</name>
</gene>
<reference evidence="1 2" key="1">
    <citation type="journal article" date="2021" name="Hortic Res">
        <title>Chromosome-scale assembly of the Dendrobium chrysotoxum genome enhances the understanding of orchid evolution.</title>
        <authorList>
            <person name="Zhang Y."/>
            <person name="Zhang G.Q."/>
            <person name="Zhang D."/>
            <person name="Liu X.D."/>
            <person name="Xu X.Y."/>
            <person name="Sun W.H."/>
            <person name="Yu X."/>
            <person name="Zhu X."/>
            <person name="Wang Z.W."/>
            <person name="Zhao X."/>
            <person name="Zhong W.Y."/>
            <person name="Chen H."/>
            <person name="Yin W.L."/>
            <person name="Huang T."/>
            <person name="Niu S.C."/>
            <person name="Liu Z.J."/>
        </authorList>
    </citation>
    <scope>NUCLEOTIDE SEQUENCE [LARGE SCALE GENOMIC DNA]</scope>
    <source>
        <strain evidence="1">Lindl</strain>
    </source>
</reference>
<dbReference type="EMBL" id="JAGFBR010000014">
    <property type="protein sequence ID" value="KAH0455918.1"/>
    <property type="molecule type" value="Genomic_DNA"/>
</dbReference>
<keyword evidence="2" id="KW-1185">Reference proteome</keyword>
<accession>A0AAV7GJV9</accession>
<protein>
    <recommendedName>
        <fullName evidence="3">Pollen preferential protein</fullName>
    </recommendedName>
</protein>
<proteinExistence type="predicted"/>
<dbReference type="Proteomes" id="UP000775213">
    <property type="component" value="Unassembled WGS sequence"/>
</dbReference>
<evidence type="ECO:0000313" key="1">
    <source>
        <dbReference type="EMBL" id="KAH0455918.1"/>
    </source>
</evidence>
<dbReference type="PANTHER" id="PTHR33264">
    <property type="entry name" value="EXPRESSED PROTEIN"/>
    <property type="match status" value="1"/>
</dbReference>
<comment type="caution">
    <text evidence="1">The sequence shown here is derived from an EMBL/GenBank/DDBJ whole genome shotgun (WGS) entry which is preliminary data.</text>
</comment>
<dbReference type="PANTHER" id="PTHR33264:SF69">
    <property type="entry name" value="WRKY DOMAIN-CONTAINING PROTEIN"/>
    <property type="match status" value="1"/>
</dbReference>
<dbReference type="AlphaFoldDB" id="A0AAV7GJV9"/>
<name>A0AAV7GJV9_DENCH</name>
<sequence>MSRTAAPVTNLARRQHLILKEPARPSKRVAEVAGGTAAECAAVVCCCPCGLVNLLVLTIVKLPACLCRRALRKRKKRRAARKKKAESEASCADITSASPAAVVVHGIPLPSKGILLPAKSPAAEFSELEKEMWPHFFGNGFWRSPSQRE</sequence>
<evidence type="ECO:0008006" key="3">
    <source>
        <dbReference type="Google" id="ProtNLM"/>
    </source>
</evidence>
<evidence type="ECO:0000313" key="2">
    <source>
        <dbReference type="Proteomes" id="UP000775213"/>
    </source>
</evidence>